<dbReference type="PANTHER" id="PTHR13947:SF37">
    <property type="entry name" value="LD18367P"/>
    <property type="match status" value="1"/>
</dbReference>
<keyword evidence="5" id="KW-1185">Reference proteome</keyword>
<dbReference type="Pfam" id="PF12802">
    <property type="entry name" value="MarR_2"/>
    <property type="match status" value="1"/>
</dbReference>
<dbReference type="EMBL" id="WHLY01000002">
    <property type="protein sequence ID" value="MPR34923.1"/>
    <property type="molecule type" value="Genomic_DNA"/>
</dbReference>
<dbReference type="PANTHER" id="PTHR13947">
    <property type="entry name" value="GNAT FAMILY N-ACETYLTRANSFERASE"/>
    <property type="match status" value="1"/>
</dbReference>
<dbReference type="Pfam" id="PF00583">
    <property type="entry name" value="Acetyltransf_1"/>
    <property type="match status" value="1"/>
</dbReference>
<dbReference type="SMART" id="SM00347">
    <property type="entry name" value="HTH_MARR"/>
    <property type="match status" value="1"/>
</dbReference>
<protein>
    <submittedName>
        <fullName evidence="4">GNAT family N-acetyltransferase</fullName>
    </submittedName>
</protein>
<proteinExistence type="predicted"/>
<dbReference type="SUPFAM" id="SSF46785">
    <property type="entry name" value="Winged helix' DNA-binding domain"/>
    <property type="match status" value="1"/>
</dbReference>
<name>A0A7C9BI33_9BACT</name>
<evidence type="ECO:0000313" key="4">
    <source>
        <dbReference type="EMBL" id="MPR34923.1"/>
    </source>
</evidence>
<keyword evidence="1 4" id="KW-0808">Transferase</keyword>
<evidence type="ECO:0000259" key="2">
    <source>
        <dbReference type="PROSITE" id="PS50995"/>
    </source>
</evidence>
<accession>A0A7C9BI33</accession>
<dbReference type="PROSITE" id="PS51186">
    <property type="entry name" value="GNAT"/>
    <property type="match status" value="1"/>
</dbReference>
<comment type="caution">
    <text evidence="4">The sequence shown here is derived from an EMBL/GenBank/DDBJ whole genome shotgun (WGS) entry which is preliminary data.</text>
</comment>
<dbReference type="Gene3D" id="3.40.630.30">
    <property type="match status" value="1"/>
</dbReference>
<evidence type="ECO:0000256" key="1">
    <source>
        <dbReference type="ARBA" id="ARBA00022679"/>
    </source>
</evidence>
<dbReference type="InterPro" id="IPR016181">
    <property type="entry name" value="Acyl_CoA_acyltransferase"/>
</dbReference>
<dbReference type="InterPro" id="IPR036388">
    <property type="entry name" value="WH-like_DNA-bd_sf"/>
</dbReference>
<organism evidence="4 5">
    <name type="scientific">Salmonirosea aquatica</name>
    <dbReference type="NCBI Taxonomy" id="2654236"/>
    <lineage>
        <taxon>Bacteria</taxon>
        <taxon>Pseudomonadati</taxon>
        <taxon>Bacteroidota</taxon>
        <taxon>Cytophagia</taxon>
        <taxon>Cytophagales</taxon>
        <taxon>Spirosomataceae</taxon>
        <taxon>Salmonirosea</taxon>
    </lineage>
</organism>
<dbReference type="CDD" id="cd04301">
    <property type="entry name" value="NAT_SF"/>
    <property type="match status" value="1"/>
</dbReference>
<evidence type="ECO:0000313" key="5">
    <source>
        <dbReference type="Proteomes" id="UP000479293"/>
    </source>
</evidence>
<feature type="domain" description="N-acetyltransferase" evidence="3">
    <location>
        <begin position="190"/>
        <end position="339"/>
    </location>
</feature>
<dbReference type="InterPro" id="IPR036390">
    <property type="entry name" value="WH_DNA-bd_sf"/>
</dbReference>
<gene>
    <name evidence="4" type="ORF">GBK04_16570</name>
</gene>
<dbReference type="AlphaFoldDB" id="A0A7C9BI33"/>
<dbReference type="Proteomes" id="UP000479293">
    <property type="component" value="Unassembled WGS sequence"/>
</dbReference>
<dbReference type="InterPro" id="IPR000835">
    <property type="entry name" value="HTH_MarR-typ"/>
</dbReference>
<dbReference type="SUPFAM" id="SSF55729">
    <property type="entry name" value="Acyl-CoA N-acyltransferases (Nat)"/>
    <property type="match status" value="1"/>
</dbReference>
<dbReference type="InterPro" id="IPR050769">
    <property type="entry name" value="NAT_camello-type"/>
</dbReference>
<reference evidence="4 5" key="1">
    <citation type="submission" date="2019-10" db="EMBL/GenBank/DDBJ databases">
        <title>Draft Genome Sequence of Cytophagaceae sp. SJW1-29.</title>
        <authorList>
            <person name="Choi A."/>
        </authorList>
    </citation>
    <scope>NUCLEOTIDE SEQUENCE [LARGE SCALE GENOMIC DNA]</scope>
    <source>
        <strain evidence="4 5">SJW1-29</strain>
    </source>
</reference>
<evidence type="ECO:0000259" key="3">
    <source>
        <dbReference type="PROSITE" id="PS51186"/>
    </source>
</evidence>
<dbReference type="GO" id="GO:0003700">
    <property type="term" value="F:DNA-binding transcription factor activity"/>
    <property type="evidence" value="ECO:0007669"/>
    <property type="project" value="InterPro"/>
</dbReference>
<sequence>MRVNLPSRIASGKYSCFCQLYFLFFEKTVQLRFIMALPVTQQVRSFSRFYTNFLGLLNNQILDSPLSLSESRILYELAKNEGTTSNQLVATLSIDKGYLSRILKKFEKEKLLLKVPSVQDKRVRILSLSAKGEKIFRHINEKSEQQVAERIGHLTEDAKHELGTILQKTERLLDTQRAQPITLEDIVIRTDLRPGDVGFVIMAHGELYQKEYQYGINFETYVAKGMAEFYERYDPDRSRVWVCEHLGRRVGFLLLMARGNAAQLRYFFLSPEYRGVGLGKKLMQLYMDFLREKGYLSSYLWTTHELFTAASLYKRAGFKLVEEMPSNAFGKVLTEQKYELIL</sequence>
<dbReference type="PROSITE" id="PS50995">
    <property type="entry name" value="HTH_MARR_2"/>
    <property type="match status" value="1"/>
</dbReference>
<dbReference type="GO" id="GO:0008080">
    <property type="term" value="F:N-acetyltransferase activity"/>
    <property type="evidence" value="ECO:0007669"/>
    <property type="project" value="InterPro"/>
</dbReference>
<dbReference type="Gene3D" id="1.10.10.10">
    <property type="entry name" value="Winged helix-like DNA-binding domain superfamily/Winged helix DNA-binding domain"/>
    <property type="match status" value="1"/>
</dbReference>
<feature type="domain" description="HTH marR-type" evidence="2">
    <location>
        <begin position="36"/>
        <end position="174"/>
    </location>
</feature>
<dbReference type="InterPro" id="IPR000182">
    <property type="entry name" value="GNAT_dom"/>
</dbReference>
<dbReference type="PRINTS" id="PR00598">
    <property type="entry name" value="HTHMARR"/>
</dbReference>